<sequence>MNHIFDWFFAQYKGVETHLIVLEIIGVIFGLLSVYFSKKRNILVYPTGIISTIIFVYLLWISRLFGDMLINFYYTIMSIYGWILWAKSSKDNVHIEVSKTTRRDWLISFGLATFSWIFVTGVYLLKPYINNGFLSEGISFGFQYFTWIDWIDIFTTSIFLVGMWLMAKRKIENWICWIIGDIISVPLYYHKGLVFSSFQYFIFTIIAIAAFFEWKKSLNKLKVI</sequence>
<keyword evidence="6" id="KW-1003">Cell membrane</keyword>
<dbReference type="AlphaFoldDB" id="A0A0B7HG28"/>
<keyword evidence="5" id="KW-0813">Transport</keyword>
<feature type="transmembrane region" description="Helical" evidence="10">
    <location>
        <begin position="197"/>
        <end position="214"/>
    </location>
</feature>
<feature type="transmembrane region" description="Helical" evidence="10">
    <location>
        <begin position="43"/>
        <end position="62"/>
    </location>
</feature>
<evidence type="ECO:0000256" key="1">
    <source>
        <dbReference type="ARBA" id="ARBA00002672"/>
    </source>
</evidence>
<evidence type="ECO:0000313" key="12">
    <source>
        <dbReference type="Proteomes" id="UP000038055"/>
    </source>
</evidence>
<evidence type="ECO:0000256" key="5">
    <source>
        <dbReference type="ARBA" id="ARBA00022448"/>
    </source>
</evidence>
<protein>
    <recommendedName>
        <fullName evidence="4">Nicotinamide riboside transporter PnuC</fullName>
    </recommendedName>
</protein>
<dbReference type="Proteomes" id="UP000038055">
    <property type="component" value="Unassembled WGS sequence"/>
</dbReference>
<evidence type="ECO:0000256" key="6">
    <source>
        <dbReference type="ARBA" id="ARBA00022475"/>
    </source>
</evidence>
<gene>
    <name evidence="11" type="ORF">CCYN2B_40165</name>
</gene>
<feature type="transmembrane region" description="Helical" evidence="10">
    <location>
        <begin position="144"/>
        <end position="167"/>
    </location>
</feature>
<evidence type="ECO:0000256" key="4">
    <source>
        <dbReference type="ARBA" id="ARBA00017522"/>
    </source>
</evidence>
<evidence type="ECO:0000256" key="10">
    <source>
        <dbReference type="SAM" id="Phobius"/>
    </source>
</evidence>
<evidence type="ECO:0000256" key="7">
    <source>
        <dbReference type="ARBA" id="ARBA00022692"/>
    </source>
</evidence>
<dbReference type="PANTHER" id="PTHR36122">
    <property type="entry name" value="NICOTINAMIDE RIBOSIDE TRANSPORTER PNUC"/>
    <property type="match status" value="1"/>
</dbReference>
<evidence type="ECO:0000256" key="8">
    <source>
        <dbReference type="ARBA" id="ARBA00022989"/>
    </source>
</evidence>
<evidence type="ECO:0000256" key="9">
    <source>
        <dbReference type="ARBA" id="ARBA00023136"/>
    </source>
</evidence>
<dbReference type="InterPro" id="IPR006419">
    <property type="entry name" value="NMN_transpt_PnuC"/>
</dbReference>
<comment type="function">
    <text evidence="1">Required for nicotinamide riboside transport across the inner membrane.</text>
</comment>
<reference evidence="12" key="1">
    <citation type="submission" date="2015-01" db="EMBL/GenBank/DDBJ databases">
        <authorList>
            <person name="MANFREDI Pablo"/>
        </authorList>
    </citation>
    <scope>NUCLEOTIDE SEQUENCE [LARGE SCALE GENOMIC DNA]</scope>
    <source>
        <strain evidence="12">Ccyn2B</strain>
    </source>
</reference>
<dbReference type="PANTHER" id="PTHR36122:SF2">
    <property type="entry name" value="NICOTINAMIDE RIBOSIDE TRANSPORTER PNUC"/>
    <property type="match status" value="1"/>
</dbReference>
<dbReference type="NCBIfam" id="TIGR01528">
    <property type="entry name" value="NMN_trans_PnuC"/>
    <property type="match status" value="1"/>
</dbReference>
<dbReference type="Pfam" id="PF04973">
    <property type="entry name" value="NMN_transporter"/>
    <property type="match status" value="1"/>
</dbReference>
<feature type="transmembrane region" description="Helical" evidence="10">
    <location>
        <begin position="68"/>
        <end position="85"/>
    </location>
</feature>
<evidence type="ECO:0000313" key="11">
    <source>
        <dbReference type="EMBL" id="CEN37634.1"/>
    </source>
</evidence>
<dbReference type="EMBL" id="CDOD01000034">
    <property type="protein sequence ID" value="CEN37634.1"/>
    <property type="molecule type" value="Genomic_DNA"/>
</dbReference>
<dbReference type="RefSeq" id="WP_041993279.1">
    <property type="nucleotide sequence ID" value="NZ_CDOD01000034.1"/>
</dbReference>
<comment type="similarity">
    <text evidence="3">Belongs to the nicotinamide ribonucleoside (NR) uptake permease (TC 4.B.1) family.</text>
</comment>
<dbReference type="GO" id="GO:0005886">
    <property type="term" value="C:plasma membrane"/>
    <property type="evidence" value="ECO:0007669"/>
    <property type="project" value="UniProtKB-SubCell"/>
</dbReference>
<proteinExistence type="inferred from homology"/>
<dbReference type="GO" id="GO:0034257">
    <property type="term" value="F:nicotinamide riboside transmembrane transporter activity"/>
    <property type="evidence" value="ECO:0007669"/>
    <property type="project" value="InterPro"/>
</dbReference>
<comment type="subcellular location">
    <subcellularLocation>
        <location evidence="2">Cell membrane</location>
        <topology evidence="2">Multi-pass membrane protein</topology>
    </subcellularLocation>
</comment>
<dbReference type="STRING" id="28189.CCYN74_40138"/>
<keyword evidence="8 10" id="KW-1133">Transmembrane helix</keyword>
<feature type="transmembrane region" description="Helical" evidence="10">
    <location>
        <begin position="105"/>
        <end position="124"/>
    </location>
</feature>
<evidence type="ECO:0000256" key="2">
    <source>
        <dbReference type="ARBA" id="ARBA00004651"/>
    </source>
</evidence>
<dbReference type="eggNOG" id="COG3201">
    <property type="taxonomic scope" value="Bacteria"/>
</dbReference>
<keyword evidence="9 10" id="KW-0472">Membrane</keyword>
<name>A0A0B7HG28_9FLAO</name>
<accession>A0A0B7HG28</accession>
<feature type="transmembrane region" description="Helical" evidence="10">
    <location>
        <begin position="17"/>
        <end position="36"/>
    </location>
</feature>
<keyword evidence="12" id="KW-1185">Reference proteome</keyword>
<evidence type="ECO:0000256" key="3">
    <source>
        <dbReference type="ARBA" id="ARBA00006669"/>
    </source>
</evidence>
<keyword evidence="7 10" id="KW-0812">Transmembrane</keyword>
<organism evidence="11 12">
    <name type="scientific">Capnocytophaga cynodegmi</name>
    <dbReference type="NCBI Taxonomy" id="28189"/>
    <lineage>
        <taxon>Bacteria</taxon>
        <taxon>Pseudomonadati</taxon>
        <taxon>Bacteroidota</taxon>
        <taxon>Flavobacteriia</taxon>
        <taxon>Flavobacteriales</taxon>
        <taxon>Flavobacteriaceae</taxon>
        <taxon>Capnocytophaga</taxon>
    </lineage>
</organism>